<evidence type="ECO:0000313" key="1">
    <source>
        <dbReference type="EMBL" id="GIY15120.1"/>
    </source>
</evidence>
<dbReference type="InterPro" id="IPR036397">
    <property type="entry name" value="RNaseH_sf"/>
</dbReference>
<sequence>MKRKLAILQDLDGIQVYELKFETRRIDDRHETVRHDGCLKEQIVSTKEREGQADFLAVSNLKSRIEFKQIVLHADSRSAIEVIALQPPSESPFVTKVKQNTKDLNMKDKTIVFQLIPSHVVDIDGNENDDQLAKRGT</sequence>
<dbReference type="GO" id="GO:0003676">
    <property type="term" value="F:nucleic acid binding"/>
    <property type="evidence" value="ECO:0007669"/>
    <property type="project" value="InterPro"/>
</dbReference>
<gene>
    <name evidence="1" type="ORF">CDAR_543311</name>
</gene>
<organism evidence="1 2">
    <name type="scientific">Caerostris darwini</name>
    <dbReference type="NCBI Taxonomy" id="1538125"/>
    <lineage>
        <taxon>Eukaryota</taxon>
        <taxon>Metazoa</taxon>
        <taxon>Ecdysozoa</taxon>
        <taxon>Arthropoda</taxon>
        <taxon>Chelicerata</taxon>
        <taxon>Arachnida</taxon>
        <taxon>Araneae</taxon>
        <taxon>Araneomorphae</taxon>
        <taxon>Entelegynae</taxon>
        <taxon>Araneoidea</taxon>
        <taxon>Araneidae</taxon>
        <taxon>Caerostris</taxon>
    </lineage>
</organism>
<proteinExistence type="predicted"/>
<reference evidence="1 2" key="1">
    <citation type="submission" date="2021-06" db="EMBL/GenBank/DDBJ databases">
        <title>Caerostris darwini draft genome.</title>
        <authorList>
            <person name="Kono N."/>
            <person name="Arakawa K."/>
        </authorList>
    </citation>
    <scope>NUCLEOTIDE SEQUENCE [LARGE SCALE GENOMIC DNA]</scope>
</reference>
<comment type="caution">
    <text evidence="1">The sequence shown here is derived from an EMBL/GenBank/DDBJ whole genome shotgun (WGS) entry which is preliminary data.</text>
</comment>
<dbReference type="AlphaFoldDB" id="A0AAV4R055"/>
<dbReference type="EMBL" id="BPLQ01005478">
    <property type="protein sequence ID" value="GIY15120.1"/>
    <property type="molecule type" value="Genomic_DNA"/>
</dbReference>
<evidence type="ECO:0000313" key="2">
    <source>
        <dbReference type="Proteomes" id="UP001054837"/>
    </source>
</evidence>
<protein>
    <submittedName>
        <fullName evidence="1">Uncharacterized protein</fullName>
    </submittedName>
</protein>
<dbReference type="Gene3D" id="3.30.420.10">
    <property type="entry name" value="Ribonuclease H-like superfamily/Ribonuclease H"/>
    <property type="match status" value="1"/>
</dbReference>
<dbReference type="Proteomes" id="UP001054837">
    <property type="component" value="Unassembled WGS sequence"/>
</dbReference>
<name>A0AAV4R055_9ARAC</name>
<keyword evidence="2" id="KW-1185">Reference proteome</keyword>
<accession>A0AAV4R055</accession>